<feature type="domain" description="Quercetin 2,3-dioxygenase C-terminal cupin" evidence="4">
    <location>
        <begin position="198"/>
        <end position="283"/>
    </location>
</feature>
<sequence>MQRYGNNFEIILKYMRLVVCLLQKRNHQFTCKNFILTLFVISINYLKKGINMKKVIDKAASRGYFNHGWLKTHHTFSFANYYNPERIHFGALRVLNDDSVDPSMGFDTHPHKNMEVISIPLKGYLRHGDSVQNTKTITPGDIQVMSTGSGIFHSEYNGSDKEQLEFLQIWVFPRVENTKPEYNNFDIRPLLKKNKLAVIISPNGETPASIKQDAWFSMGSFDAGQTIDYKMHQEGNGVYMFVIEGEIEVDGNHLSKRDGIGIWDTKEFQIKITKETTLLLMEVPMR</sequence>
<dbReference type="PANTHER" id="PTHR43212:SF3">
    <property type="entry name" value="QUERCETIN 2,3-DIOXYGENASE"/>
    <property type="match status" value="1"/>
</dbReference>
<name>I8YKF2_9BACE</name>
<protein>
    <recommendedName>
        <fullName evidence="7">Pirin family protein</fullName>
    </recommendedName>
</protein>
<feature type="domain" description="Pirin N-terminal" evidence="3">
    <location>
        <begin position="64"/>
        <end position="171"/>
    </location>
</feature>
<dbReference type="SUPFAM" id="SSF51182">
    <property type="entry name" value="RmlC-like cupins"/>
    <property type="match status" value="1"/>
</dbReference>
<dbReference type="Pfam" id="PF17954">
    <property type="entry name" value="Pirin_C_2"/>
    <property type="match status" value="1"/>
</dbReference>
<dbReference type="InterPro" id="IPR014710">
    <property type="entry name" value="RmlC-like_jellyroll"/>
</dbReference>
<dbReference type="InterPro" id="IPR003829">
    <property type="entry name" value="Pirin_N_dom"/>
</dbReference>
<evidence type="ECO:0000256" key="2">
    <source>
        <dbReference type="RuleBase" id="RU003457"/>
    </source>
</evidence>
<evidence type="ECO:0000313" key="5">
    <source>
        <dbReference type="EMBL" id="EIY62912.1"/>
    </source>
</evidence>
<organism evidence="5 6">
    <name type="scientific">Bacteroides salyersiae CL02T12C01</name>
    <dbReference type="NCBI Taxonomy" id="997887"/>
    <lineage>
        <taxon>Bacteria</taxon>
        <taxon>Pseudomonadati</taxon>
        <taxon>Bacteroidota</taxon>
        <taxon>Bacteroidia</taxon>
        <taxon>Bacteroidales</taxon>
        <taxon>Bacteroidaceae</taxon>
        <taxon>Bacteroides</taxon>
    </lineage>
</organism>
<evidence type="ECO:0000259" key="4">
    <source>
        <dbReference type="Pfam" id="PF17954"/>
    </source>
</evidence>
<dbReference type="Pfam" id="PF02678">
    <property type="entry name" value="Pirin"/>
    <property type="match status" value="1"/>
</dbReference>
<dbReference type="Proteomes" id="UP000005150">
    <property type="component" value="Unassembled WGS sequence"/>
</dbReference>
<dbReference type="AlphaFoldDB" id="I8YKF2"/>
<comment type="caution">
    <text evidence="5">The sequence shown here is derived from an EMBL/GenBank/DDBJ whole genome shotgun (WGS) entry which is preliminary data.</text>
</comment>
<evidence type="ECO:0000313" key="6">
    <source>
        <dbReference type="Proteomes" id="UP000005150"/>
    </source>
</evidence>
<dbReference type="CDD" id="cd02910">
    <property type="entry name" value="cupin_Yhhw_N"/>
    <property type="match status" value="1"/>
</dbReference>
<dbReference type="HOGENOM" id="CLU_064194_2_3_10"/>
<comment type="similarity">
    <text evidence="1 2">Belongs to the pirin family.</text>
</comment>
<evidence type="ECO:0000259" key="3">
    <source>
        <dbReference type="Pfam" id="PF02678"/>
    </source>
</evidence>
<proteinExistence type="inferred from homology"/>
<dbReference type="PATRIC" id="fig|997887.3.peg.2499"/>
<keyword evidence="6" id="KW-1185">Reference proteome</keyword>
<dbReference type="InterPro" id="IPR012093">
    <property type="entry name" value="Pirin"/>
</dbReference>
<dbReference type="EMBL" id="AGXV01000030">
    <property type="protein sequence ID" value="EIY62912.1"/>
    <property type="molecule type" value="Genomic_DNA"/>
</dbReference>
<evidence type="ECO:0008006" key="7">
    <source>
        <dbReference type="Google" id="ProtNLM"/>
    </source>
</evidence>
<dbReference type="PANTHER" id="PTHR43212">
    <property type="entry name" value="QUERCETIN 2,3-DIOXYGENASE"/>
    <property type="match status" value="1"/>
</dbReference>
<accession>I8YKF2</accession>
<gene>
    <name evidence="5" type="ORF">HMPREF1071_02395</name>
</gene>
<dbReference type="InterPro" id="IPR041602">
    <property type="entry name" value="Quercetinase_C"/>
</dbReference>
<dbReference type="InterPro" id="IPR011051">
    <property type="entry name" value="RmlC_Cupin_sf"/>
</dbReference>
<reference evidence="5 6" key="1">
    <citation type="submission" date="2012-02" db="EMBL/GenBank/DDBJ databases">
        <title>The Genome Sequence of Bacteroides salyersiae CL02T12C01.</title>
        <authorList>
            <consortium name="The Broad Institute Genome Sequencing Platform"/>
            <person name="Earl A."/>
            <person name="Ward D."/>
            <person name="Feldgarden M."/>
            <person name="Gevers D."/>
            <person name="Zitomersky N.L."/>
            <person name="Coyne M.J."/>
            <person name="Comstock L.E."/>
            <person name="Young S.K."/>
            <person name="Zeng Q."/>
            <person name="Gargeya S."/>
            <person name="Fitzgerald M."/>
            <person name="Haas B."/>
            <person name="Abouelleil A."/>
            <person name="Alvarado L."/>
            <person name="Arachchi H.M."/>
            <person name="Berlin A."/>
            <person name="Chapman S.B."/>
            <person name="Gearin G."/>
            <person name="Goldberg J."/>
            <person name="Griggs A."/>
            <person name="Gujja S."/>
            <person name="Hansen M."/>
            <person name="Heiman D."/>
            <person name="Howarth C."/>
            <person name="Larimer J."/>
            <person name="Lui A."/>
            <person name="MacDonald P.J.P."/>
            <person name="McCowen C."/>
            <person name="Montmayeur A."/>
            <person name="Murphy C."/>
            <person name="Neiman D."/>
            <person name="Pearson M."/>
            <person name="Priest M."/>
            <person name="Roberts A."/>
            <person name="Saif S."/>
            <person name="Shea T."/>
            <person name="Sisk P."/>
            <person name="Stolte C."/>
            <person name="Sykes S."/>
            <person name="Wortman J."/>
            <person name="Nusbaum C."/>
            <person name="Birren B."/>
        </authorList>
    </citation>
    <scope>NUCLEOTIDE SEQUENCE [LARGE SCALE GENOMIC DNA]</scope>
    <source>
        <strain evidence="5 6">CL02T12C01</strain>
    </source>
</reference>
<dbReference type="Gene3D" id="2.60.120.10">
    <property type="entry name" value="Jelly Rolls"/>
    <property type="match status" value="2"/>
</dbReference>
<evidence type="ECO:0000256" key="1">
    <source>
        <dbReference type="ARBA" id="ARBA00008416"/>
    </source>
</evidence>